<proteinExistence type="inferred from homology"/>
<dbReference type="Pfam" id="PF13460">
    <property type="entry name" value="NAD_binding_10"/>
    <property type="match status" value="1"/>
</dbReference>
<accession>A0ABR4LDG5</accession>
<organism evidence="6 7">
    <name type="scientific">Aspergillus lucknowensis</name>
    <dbReference type="NCBI Taxonomy" id="176173"/>
    <lineage>
        <taxon>Eukaryota</taxon>
        <taxon>Fungi</taxon>
        <taxon>Dikarya</taxon>
        <taxon>Ascomycota</taxon>
        <taxon>Pezizomycotina</taxon>
        <taxon>Eurotiomycetes</taxon>
        <taxon>Eurotiomycetidae</taxon>
        <taxon>Eurotiales</taxon>
        <taxon>Aspergillaceae</taxon>
        <taxon>Aspergillus</taxon>
        <taxon>Aspergillus subgen. Nidulantes</taxon>
    </lineage>
</organism>
<keyword evidence="7" id="KW-1185">Reference proteome</keyword>
<feature type="region of interest" description="Disordered" evidence="4">
    <location>
        <begin position="1"/>
        <end position="22"/>
    </location>
</feature>
<sequence>MPTSQQRTITSSSQSPVHKHQQLLSNPTSKKIYIYIERMTIAIAGSGDLTRYLTEELLAAAPKTPVVLLVRTEKPHFANLPNVSQLVVDYTSIPALTNALNKTKTTTLISTILTYNAEEFITAHKNLITAAQNSTHCTRFIPSEYGVDIEKYPDQPGFYFETREPIRQILRGQSRLEWTLLCCGWLVDYIVPVGKRYLKDIGDAFPVNLAGGRVVIPGTGGEVVAFTAARDLARAIAALVLAPAGSGGWEEYIFLAGEQITLDKLAEVVKGKYPETKFDVEKLSLRMLVNAYRDAKDDFEKIDAEYKIVTVSGACEFDEERVQRHREKYFSGVRFRGIKEILDAADAADVIV</sequence>
<protein>
    <recommendedName>
        <fullName evidence="5">NAD(P)-binding domain-containing protein</fullName>
    </recommendedName>
</protein>
<evidence type="ECO:0000313" key="7">
    <source>
        <dbReference type="Proteomes" id="UP001610432"/>
    </source>
</evidence>
<dbReference type="Gene3D" id="3.40.50.720">
    <property type="entry name" value="NAD(P)-binding Rossmann-like Domain"/>
    <property type="match status" value="2"/>
</dbReference>
<evidence type="ECO:0000313" key="6">
    <source>
        <dbReference type="EMBL" id="KAL2862576.1"/>
    </source>
</evidence>
<dbReference type="EMBL" id="JBFXLQ010000065">
    <property type="protein sequence ID" value="KAL2862576.1"/>
    <property type="molecule type" value="Genomic_DNA"/>
</dbReference>
<dbReference type="PANTHER" id="PTHR47706:SF4">
    <property type="entry name" value="NMRA-LIKE DOMAIN-CONTAINING PROTEIN"/>
    <property type="match status" value="1"/>
</dbReference>
<dbReference type="InterPro" id="IPR036291">
    <property type="entry name" value="NAD(P)-bd_dom_sf"/>
</dbReference>
<evidence type="ECO:0000256" key="3">
    <source>
        <dbReference type="ARBA" id="ARBA00023002"/>
    </source>
</evidence>
<dbReference type="PANTHER" id="PTHR47706">
    <property type="entry name" value="NMRA-LIKE FAMILY PROTEIN"/>
    <property type="match status" value="1"/>
</dbReference>
<dbReference type="RefSeq" id="XP_070881555.1">
    <property type="nucleotide sequence ID" value="XM_071030343.1"/>
</dbReference>
<reference evidence="6 7" key="1">
    <citation type="submission" date="2024-07" db="EMBL/GenBank/DDBJ databases">
        <title>Section-level genome sequencing and comparative genomics of Aspergillus sections Usti and Cavernicolus.</title>
        <authorList>
            <consortium name="Lawrence Berkeley National Laboratory"/>
            <person name="Nybo J.L."/>
            <person name="Vesth T.C."/>
            <person name="Theobald S."/>
            <person name="Frisvad J.C."/>
            <person name="Larsen T.O."/>
            <person name="Kjaerboelling I."/>
            <person name="Rothschild-Mancinelli K."/>
            <person name="Lyhne E.K."/>
            <person name="Kogle M.E."/>
            <person name="Barry K."/>
            <person name="Clum A."/>
            <person name="Na H."/>
            <person name="Ledsgaard L."/>
            <person name="Lin J."/>
            <person name="Lipzen A."/>
            <person name="Kuo A."/>
            <person name="Riley R."/>
            <person name="Mondo S."/>
            <person name="Labutti K."/>
            <person name="Haridas S."/>
            <person name="Pangalinan J."/>
            <person name="Salamov A.A."/>
            <person name="Simmons B.A."/>
            <person name="Magnuson J.K."/>
            <person name="Chen J."/>
            <person name="Drula E."/>
            <person name="Henrissat B."/>
            <person name="Wiebenga A."/>
            <person name="Lubbers R.J."/>
            <person name="Gomes A.C."/>
            <person name="Macurrencykelacurrency M.R."/>
            <person name="Stajich J."/>
            <person name="Grigoriev I.V."/>
            <person name="Mortensen U.H."/>
            <person name="De Vries R.P."/>
            <person name="Baker S.E."/>
            <person name="Andersen M.R."/>
        </authorList>
    </citation>
    <scope>NUCLEOTIDE SEQUENCE [LARGE SCALE GENOMIC DNA]</scope>
    <source>
        <strain evidence="6 7">CBS 449.75</strain>
    </source>
</reference>
<comment type="similarity">
    <text evidence="1">Belongs to the NmrA-type oxidoreductase family. Isoflavone reductase subfamily.</text>
</comment>
<dbReference type="SUPFAM" id="SSF51735">
    <property type="entry name" value="NAD(P)-binding Rossmann-fold domains"/>
    <property type="match status" value="1"/>
</dbReference>
<feature type="compositionally biased region" description="Low complexity" evidence="4">
    <location>
        <begin position="1"/>
        <end position="15"/>
    </location>
</feature>
<evidence type="ECO:0000256" key="1">
    <source>
        <dbReference type="ARBA" id="ARBA00005725"/>
    </source>
</evidence>
<dbReference type="InterPro" id="IPR016040">
    <property type="entry name" value="NAD(P)-bd_dom"/>
</dbReference>
<comment type="caution">
    <text evidence="6">The sequence shown here is derived from an EMBL/GenBank/DDBJ whole genome shotgun (WGS) entry which is preliminary data.</text>
</comment>
<name>A0ABR4LDG5_9EURO</name>
<feature type="domain" description="NAD(P)-binding" evidence="5">
    <location>
        <begin position="45"/>
        <end position="188"/>
    </location>
</feature>
<evidence type="ECO:0000256" key="4">
    <source>
        <dbReference type="SAM" id="MobiDB-lite"/>
    </source>
</evidence>
<evidence type="ECO:0000256" key="2">
    <source>
        <dbReference type="ARBA" id="ARBA00022857"/>
    </source>
</evidence>
<gene>
    <name evidence="6" type="ORF">BJX67DRAFT_366076</name>
</gene>
<dbReference type="Proteomes" id="UP001610432">
    <property type="component" value="Unassembled WGS sequence"/>
</dbReference>
<dbReference type="InterPro" id="IPR051609">
    <property type="entry name" value="NmrA/Isoflavone_reductase-like"/>
</dbReference>
<dbReference type="GeneID" id="98145415"/>
<evidence type="ECO:0000259" key="5">
    <source>
        <dbReference type="Pfam" id="PF13460"/>
    </source>
</evidence>
<keyword evidence="3" id="KW-0560">Oxidoreductase</keyword>
<keyword evidence="2" id="KW-0521">NADP</keyword>